<evidence type="ECO:0000313" key="4">
    <source>
        <dbReference type="Proteomes" id="UP001140094"/>
    </source>
</evidence>
<feature type="region of interest" description="Disordered" evidence="1">
    <location>
        <begin position="218"/>
        <end position="239"/>
    </location>
</feature>
<dbReference type="OrthoDB" id="5594463at2759"/>
<keyword evidence="2" id="KW-0812">Transmembrane</keyword>
<keyword evidence="2" id="KW-0472">Membrane</keyword>
<reference evidence="3" key="1">
    <citation type="submission" date="2022-07" db="EMBL/GenBank/DDBJ databases">
        <title>Phylogenomic reconstructions and comparative analyses of Kickxellomycotina fungi.</title>
        <authorList>
            <person name="Reynolds N.K."/>
            <person name="Stajich J.E."/>
            <person name="Barry K."/>
            <person name="Grigoriev I.V."/>
            <person name="Crous P."/>
            <person name="Smith M.E."/>
        </authorList>
    </citation>
    <scope>NUCLEOTIDE SEQUENCE</scope>
    <source>
        <strain evidence="3">NRRL 1565</strain>
    </source>
</reference>
<accession>A0A9W8HUI6</accession>
<comment type="caution">
    <text evidence="3">The sequence shown here is derived from an EMBL/GenBank/DDBJ whole genome shotgun (WGS) entry which is preliminary data.</text>
</comment>
<organism evidence="3 4">
    <name type="scientific">Coemansia guatemalensis</name>
    <dbReference type="NCBI Taxonomy" id="2761395"/>
    <lineage>
        <taxon>Eukaryota</taxon>
        <taxon>Fungi</taxon>
        <taxon>Fungi incertae sedis</taxon>
        <taxon>Zoopagomycota</taxon>
        <taxon>Kickxellomycotina</taxon>
        <taxon>Kickxellomycetes</taxon>
        <taxon>Kickxellales</taxon>
        <taxon>Kickxellaceae</taxon>
        <taxon>Coemansia</taxon>
    </lineage>
</organism>
<feature type="non-terminal residue" evidence="3">
    <location>
        <position position="1"/>
    </location>
</feature>
<proteinExistence type="predicted"/>
<dbReference type="Proteomes" id="UP001140094">
    <property type="component" value="Unassembled WGS sequence"/>
</dbReference>
<keyword evidence="4" id="KW-1185">Reference proteome</keyword>
<evidence type="ECO:0000313" key="3">
    <source>
        <dbReference type="EMBL" id="KAJ2803703.1"/>
    </source>
</evidence>
<gene>
    <name evidence="3" type="ORF">H4R20_002791</name>
</gene>
<sequence length="239" mass="25768">IERRYSGGPWRPKSEWPLWLKPALYAAGGVALVSISWPLLRFVLLGGLGYGIYRLIRVALMFRNLRRSAGDSQMLWEHLQQMASGSSSSSGSDRAAGVAPGVLETMQRSAEDGVRVSYGISLRVQQMIGDGGITADAITLGEAVSVEKEEDSSIGESRVEAVFPVFVDGRGTAVFVQAAGVLGSRSVDYAIRLDTLHVLARQKSGEVMAVSIDPAAAASTGTTDRKKRRHVEDADYRDL</sequence>
<name>A0A9W8HUI6_9FUNG</name>
<keyword evidence="2" id="KW-1133">Transmembrane helix</keyword>
<dbReference type="EMBL" id="JANBUO010000493">
    <property type="protein sequence ID" value="KAJ2803703.1"/>
    <property type="molecule type" value="Genomic_DNA"/>
</dbReference>
<feature type="transmembrane region" description="Helical" evidence="2">
    <location>
        <begin position="23"/>
        <end position="53"/>
    </location>
</feature>
<evidence type="ECO:0000256" key="2">
    <source>
        <dbReference type="SAM" id="Phobius"/>
    </source>
</evidence>
<evidence type="ECO:0000256" key="1">
    <source>
        <dbReference type="SAM" id="MobiDB-lite"/>
    </source>
</evidence>
<dbReference type="AlphaFoldDB" id="A0A9W8HUI6"/>
<feature type="compositionally biased region" description="Basic and acidic residues" evidence="1">
    <location>
        <begin position="230"/>
        <end position="239"/>
    </location>
</feature>
<protein>
    <submittedName>
        <fullName evidence="3">Uncharacterized protein</fullName>
    </submittedName>
</protein>